<dbReference type="PROSITE" id="PS51257">
    <property type="entry name" value="PROKAR_LIPOPROTEIN"/>
    <property type="match status" value="1"/>
</dbReference>
<proteinExistence type="predicted"/>
<feature type="domain" description="DUF4142" evidence="2">
    <location>
        <begin position="47"/>
        <end position="174"/>
    </location>
</feature>
<dbReference type="Gene3D" id="1.20.1260.10">
    <property type="match status" value="1"/>
</dbReference>
<keyword evidence="4" id="KW-1185">Reference proteome</keyword>
<dbReference type="EMBL" id="JAFVMH010000002">
    <property type="protein sequence ID" value="MBO1324963.1"/>
    <property type="molecule type" value="Genomic_DNA"/>
</dbReference>
<dbReference type="InterPro" id="IPR012347">
    <property type="entry name" value="Ferritin-like"/>
</dbReference>
<dbReference type="Proteomes" id="UP000664073">
    <property type="component" value="Unassembled WGS sequence"/>
</dbReference>
<name>A0A939HNI2_9PROT</name>
<dbReference type="Pfam" id="PF13628">
    <property type="entry name" value="DUF4142"/>
    <property type="match status" value="1"/>
</dbReference>
<protein>
    <submittedName>
        <fullName evidence="3">DUF4142 domain-containing protein</fullName>
    </submittedName>
</protein>
<sequence>MSLLPRFSSHAPAALIVALLALGACVNGQPPAPPLPPLQKAPAFTVADATFAQALNDMDLTQIALAQMVPTHAARADLAALGATIAKDLTANQATLTKLVSPHAISLATKPSSADQKNIDQLKGFHGAAFDRRYIRYFSRDQARMKPVLESEIANSKNPDLVKLATDTKTLLAGYAAQLK</sequence>
<gene>
    <name evidence="3" type="ORF">J2D77_07355</name>
</gene>
<evidence type="ECO:0000313" key="4">
    <source>
        <dbReference type="Proteomes" id="UP000664073"/>
    </source>
</evidence>
<evidence type="ECO:0000313" key="3">
    <source>
        <dbReference type="EMBL" id="MBO1324963.1"/>
    </source>
</evidence>
<evidence type="ECO:0000256" key="1">
    <source>
        <dbReference type="SAM" id="SignalP"/>
    </source>
</evidence>
<dbReference type="PANTHER" id="PTHR38593">
    <property type="entry name" value="BLR2558 PROTEIN"/>
    <property type="match status" value="1"/>
</dbReference>
<feature type="signal peptide" evidence="1">
    <location>
        <begin position="1"/>
        <end position="23"/>
    </location>
</feature>
<organism evidence="3 4">
    <name type="scientific">Acetobacter garciniae</name>
    <dbReference type="NCBI Taxonomy" id="2817435"/>
    <lineage>
        <taxon>Bacteria</taxon>
        <taxon>Pseudomonadati</taxon>
        <taxon>Pseudomonadota</taxon>
        <taxon>Alphaproteobacteria</taxon>
        <taxon>Acetobacterales</taxon>
        <taxon>Acetobacteraceae</taxon>
        <taxon>Acetobacter</taxon>
    </lineage>
</organism>
<reference evidence="3" key="1">
    <citation type="submission" date="2021-03" db="EMBL/GenBank/DDBJ databases">
        <title>The complete genome sequence of Acetobacter sp. TBRC 12339.</title>
        <authorList>
            <person name="Charoenyingcharoen P."/>
            <person name="Yukphan P."/>
        </authorList>
    </citation>
    <scope>NUCLEOTIDE SEQUENCE</scope>
    <source>
        <strain evidence="3">TBRC 12339</strain>
    </source>
</reference>
<keyword evidence="1" id="KW-0732">Signal</keyword>
<dbReference type="InterPro" id="IPR025419">
    <property type="entry name" value="DUF4142"/>
</dbReference>
<dbReference type="PANTHER" id="PTHR38593:SF1">
    <property type="entry name" value="BLR2558 PROTEIN"/>
    <property type="match status" value="1"/>
</dbReference>
<feature type="chain" id="PRO_5036911518" evidence="1">
    <location>
        <begin position="24"/>
        <end position="180"/>
    </location>
</feature>
<comment type="caution">
    <text evidence="3">The sequence shown here is derived from an EMBL/GenBank/DDBJ whole genome shotgun (WGS) entry which is preliminary data.</text>
</comment>
<dbReference type="RefSeq" id="WP_207845585.1">
    <property type="nucleotide sequence ID" value="NZ_JAFVMH010000002.1"/>
</dbReference>
<evidence type="ECO:0000259" key="2">
    <source>
        <dbReference type="Pfam" id="PF13628"/>
    </source>
</evidence>
<dbReference type="AlphaFoldDB" id="A0A939HNI2"/>
<accession>A0A939HNI2</accession>